<name>A0A0A9FC57_ARUDO</name>
<sequence length="26" mass="3033">MLLRIRAPRGAGGRCRWAWMRTSSSR</sequence>
<protein>
    <submittedName>
        <fullName evidence="1">Uncharacterized protein</fullName>
    </submittedName>
</protein>
<accession>A0A0A9FC57</accession>
<evidence type="ECO:0000313" key="1">
    <source>
        <dbReference type="EMBL" id="JAE07706.1"/>
    </source>
</evidence>
<proteinExistence type="predicted"/>
<reference evidence="1" key="2">
    <citation type="journal article" date="2015" name="Data Brief">
        <title>Shoot transcriptome of the giant reed, Arundo donax.</title>
        <authorList>
            <person name="Barrero R.A."/>
            <person name="Guerrero F.D."/>
            <person name="Moolhuijzen P."/>
            <person name="Goolsby J.A."/>
            <person name="Tidwell J."/>
            <person name="Bellgard S.E."/>
            <person name="Bellgard M.I."/>
        </authorList>
    </citation>
    <scope>NUCLEOTIDE SEQUENCE</scope>
    <source>
        <tissue evidence="1">Shoot tissue taken approximately 20 cm above the soil surface</tissue>
    </source>
</reference>
<reference evidence="1" key="1">
    <citation type="submission" date="2014-09" db="EMBL/GenBank/DDBJ databases">
        <authorList>
            <person name="Magalhaes I.L.F."/>
            <person name="Oliveira U."/>
            <person name="Santos F.R."/>
            <person name="Vidigal T.H.D.A."/>
            <person name="Brescovit A.D."/>
            <person name="Santos A.J."/>
        </authorList>
    </citation>
    <scope>NUCLEOTIDE SEQUENCE</scope>
    <source>
        <tissue evidence="1">Shoot tissue taken approximately 20 cm above the soil surface</tissue>
    </source>
</reference>
<organism evidence="1">
    <name type="scientific">Arundo donax</name>
    <name type="common">Giant reed</name>
    <name type="synonym">Donax arundinaceus</name>
    <dbReference type="NCBI Taxonomy" id="35708"/>
    <lineage>
        <taxon>Eukaryota</taxon>
        <taxon>Viridiplantae</taxon>
        <taxon>Streptophyta</taxon>
        <taxon>Embryophyta</taxon>
        <taxon>Tracheophyta</taxon>
        <taxon>Spermatophyta</taxon>
        <taxon>Magnoliopsida</taxon>
        <taxon>Liliopsida</taxon>
        <taxon>Poales</taxon>
        <taxon>Poaceae</taxon>
        <taxon>PACMAD clade</taxon>
        <taxon>Arundinoideae</taxon>
        <taxon>Arundineae</taxon>
        <taxon>Arundo</taxon>
    </lineage>
</organism>
<dbReference type="EMBL" id="GBRH01190190">
    <property type="protein sequence ID" value="JAE07706.1"/>
    <property type="molecule type" value="Transcribed_RNA"/>
</dbReference>
<dbReference type="AlphaFoldDB" id="A0A0A9FC57"/>